<keyword evidence="3" id="KW-1185">Reference proteome</keyword>
<dbReference type="Pfam" id="PF07735">
    <property type="entry name" value="FBA_2"/>
    <property type="match status" value="1"/>
</dbReference>
<dbReference type="EMBL" id="DS268506">
    <property type="protein sequence ID" value="EFP13475.1"/>
    <property type="molecule type" value="Genomic_DNA"/>
</dbReference>
<accession>E3N0T2</accession>
<dbReference type="InterPro" id="IPR012885">
    <property type="entry name" value="F-box_Sdz-33"/>
</dbReference>
<protein>
    <recommendedName>
        <fullName evidence="1">Sdz-33 F-box domain-containing protein</fullName>
    </recommendedName>
</protein>
<evidence type="ECO:0000259" key="1">
    <source>
        <dbReference type="Pfam" id="PF07735"/>
    </source>
</evidence>
<name>E3N0T2_CAERE</name>
<dbReference type="Proteomes" id="UP000008281">
    <property type="component" value="Unassembled WGS sequence"/>
</dbReference>
<dbReference type="InterPro" id="IPR053222">
    <property type="entry name" value="Zygotic_Embryogenesis-Asso"/>
</dbReference>
<dbReference type="OrthoDB" id="5908731at2759"/>
<dbReference type="InParanoid" id="E3N0T2"/>
<evidence type="ECO:0000313" key="3">
    <source>
        <dbReference type="Proteomes" id="UP000008281"/>
    </source>
</evidence>
<evidence type="ECO:0000313" key="2">
    <source>
        <dbReference type="EMBL" id="EFP13475.1"/>
    </source>
</evidence>
<dbReference type="HOGENOM" id="CLU_028840_5_1_1"/>
<dbReference type="AlphaFoldDB" id="E3N0T2"/>
<reference evidence="2" key="1">
    <citation type="submission" date="2007-07" db="EMBL/GenBank/DDBJ databases">
        <title>PCAP assembly of the Caenorhabditis remanei genome.</title>
        <authorList>
            <consortium name="The Caenorhabditis remanei Sequencing Consortium"/>
            <person name="Wilson R.K."/>
        </authorList>
    </citation>
    <scope>NUCLEOTIDE SEQUENCE [LARGE SCALE GENOMIC DNA]</scope>
    <source>
        <strain evidence="2">PB4641</strain>
    </source>
</reference>
<proteinExistence type="predicted"/>
<organism evidence="3">
    <name type="scientific">Caenorhabditis remanei</name>
    <name type="common">Caenorhabditis vulgaris</name>
    <dbReference type="NCBI Taxonomy" id="31234"/>
    <lineage>
        <taxon>Eukaryota</taxon>
        <taxon>Metazoa</taxon>
        <taxon>Ecdysozoa</taxon>
        <taxon>Nematoda</taxon>
        <taxon>Chromadorea</taxon>
        <taxon>Rhabditida</taxon>
        <taxon>Rhabditina</taxon>
        <taxon>Rhabditomorpha</taxon>
        <taxon>Rhabditoidea</taxon>
        <taxon>Rhabditidae</taxon>
        <taxon>Peloderinae</taxon>
        <taxon>Caenorhabditis</taxon>
    </lineage>
</organism>
<dbReference type="PANTHER" id="PTHR22899">
    <property type="entry name" value="CYCLIN-RELATED F-BOX FAMILY"/>
    <property type="match status" value="1"/>
</dbReference>
<sequence>MDVMHCKSINQFIVAEISEHDCIPIVAKLSKIDEVVVEHDWSFNVLTDKALFQKEKRLLKVLRTVLPVSSAVTISYRFQNRNHLREILKGNFDAVILKHFDKLITLNDLWITNTKVLELHKVTLNIRDLNRYFKLWTKKICNDRLEYLEVRTYSNTSMDLLLNGLNAVPVPIETEREFRVLGNVKELRWDEEITGEFDITRTDGRRATIRFGKCHVDNYIHFFVWPESTNHTTNLEQNEFSLIRMFSTIYNSCVELFERMFL</sequence>
<feature type="domain" description="Sdz-33 F-box" evidence="1">
    <location>
        <begin position="84"/>
        <end position="150"/>
    </location>
</feature>
<gene>
    <name evidence="2" type="ORF">CRE_10421</name>
</gene>